<dbReference type="AlphaFoldDB" id="A0A0D5NFV9"/>
<dbReference type="InterPro" id="IPR007140">
    <property type="entry name" value="DUF350"/>
</dbReference>
<dbReference type="KEGG" id="pbj:VN24_03585"/>
<keyword evidence="9" id="KW-1185">Reference proteome</keyword>
<dbReference type="PANTHER" id="PTHR40043:SF1">
    <property type="entry name" value="UPF0719 INNER MEMBRANE PROTEIN YJFL"/>
    <property type="match status" value="1"/>
</dbReference>
<dbReference type="PANTHER" id="PTHR40043">
    <property type="entry name" value="UPF0719 INNER MEMBRANE PROTEIN YJFL"/>
    <property type="match status" value="1"/>
</dbReference>
<feature type="transmembrane region" description="Helical" evidence="7">
    <location>
        <begin position="71"/>
        <end position="89"/>
    </location>
</feature>
<evidence type="ECO:0008006" key="10">
    <source>
        <dbReference type="Google" id="ProtNLM"/>
    </source>
</evidence>
<dbReference type="OrthoDB" id="2678278at2"/>
<dbReference type="GO" id="GO:0005886">
    <property type="term" value="C:plasma membrane"/>
    <property type="evidence" value="ECO:0007669"/>
    <property type="project" value="UniProtKB-SubCell"/>
</dbReference>
<dbReference type="HOGENOM" id="CLU_122820_1_1_9"/>
<evidence type="ECO:0000313" key="9">
    <source>
        <dbReference type="Proteomes" id="UP000032633"/>
    </source>
</evidence>
<dbReference type="RefSeq" id="WP_045669297.1">
    <property type="nucleotide sequence ID" value="NZ_CP011058.1"/>
</dbReference>
<feature type="transmembrane region" description="Helical" evidence="7">
    <location>
        <begin position="109"/>
        <end position="128"/>
    </location>
</feature>
<evidence type="ECO:0000256" key="4">
    <source>
        <dbReference type="ARBA" id="ARBA00022692"/>
    </source>
</evidence>
<accession>A0A0D5NFV9</accession>
<dbReference type="Pfam" id="PF03994">
    <property type="entry name" value="DUF350"/>
    <property type="match status" value="1"/>
</dbReference>
<keyword evidence="6 7" id="KW-0472">Membrane</keyword>
<evidence type="ECO:0000313" key="8">
    <source>
        <dbReference type="EMBL" id="AJY73862.1"/>
    </source>
</evidence>
<evidence type="ECO:0000256" key="6">
    <source>
        <dbReference type="ARBA" id="ARBA00023136"/>
    </source>
</evidence>
<dbReference type="EMBL" id="CP011058">
    <property type="protein sequence ID" value="AJY73862.1"/>
    <property type="molecule type" value="Genomic_DNA"/>
</dbReference>
<evidence type="ECO:0000256" key="1">
    <source>
        <dbReference type="ARBA" id="ARBA00004651"/>
    </source>
</evidence>
<dbReference type="Proteomes" id="UP000032633">
    <property type="component" value="Chromosome"/>
</dbReference>
<gene>
    <name evidence="8" type="ORF">VN24_03585</name>
</gene>
<organism evidence="8 9">
    <name type="scientific">Paenibacillus beijingensis</name>
    <dbReference type="NCBI Taxonomy" id="1126833"/>
    <lineage>
        <taxon>Bacteria</taxon>
        <taxon>Bacillati</taxon>
        <taxon>Bacillota</taxon>
        <taxon>Bacilli</taxon>
        <taxon>Bacillales</taxon>
        <taxon>Paenibacillaceae</taxon>
        <taxon>Paenibacillus</taxon>
    </lineage>
</organism>
<comment type="similarity">
    <text evidence="2">Belongs to the UPF0719 family.</text>
</comment>
<protein>
    <recommendedName>
        <fullName evidence="10">DUF350 domain-containing protein</fullName>
    </recommendedName>
</protein>
<keyword evidence="3" id="KW-1003">Cell membrane</keyword>
<feature type="transmembrane region" description="Helical" evidence="7">
    <location>
        <begin position="7"/>
        <end position="30"/>
    </location>
</feature>
<evidence type="ECO:0000256" key="3">
    <source>
        <dbReference type="ARBA" id="ARBA00022475"/>
    </source>
</evidence>
<reference evidence="9" key="2">
    <citation type="submission" date="2015-03" db="EMBL/GenBank/DDBJ databases">
        <title>Genome sequence of Paenibacillus beijingensis strain DSM 24997T.</title>
        <authorList>
            <person name="Kwak Y."/>
            <person name="Shin J.-H."/>
        </authorList>
    </citation>
    <scope>NUCLEOTIDE SEQUENCE [LARGE SCALE GENOMIC DNA]</scope>
    <source>
        <strain evidence="9">DSM 24997</strain>
    </source>
</reference>
<sequence>MIAVDLLISVIVIIILQLLGMVVFSLMTPFNDLDELKKGNTAVGLAIGGKFLATAIVLGVAAYTNNSIWHMMLWFAVGYVCLVAAYWVFEWVTPGLKLSEHLQAGNVAVGILLCFVFIGTSFAVSSLII</sequence>
<reference evidence="8 9" key="1">
    <citation type="journal article" date="2015" name="J. Biotechnol.">
        <title>Complete genome sequence of Paenibacillus beijingensis 7188(T) (=DSM 24997(T)), a novel rhizobacterium from jujube garden soil.</title>
        <authorList>
            <person name="Kwak Y."/>
            <person name="Shin J.H."/>
        </authorList>
    </citation>
    <scope>NUCLEOTIDE SEQUENCE [LARGE SCALE GENOMIC DNA]</scope>
    <source>
        <strain evidence="8 9">DSM 24997</strain>
    </source>
</reference>
<dbReference type="STRING" id="1126833.VN24_03585"/>
<comment type="subcellular location">
    <subcellularLocation>
        <location evidence="1">Cell membrane</location>
        <topology evidence="1">Multi-pass membrane protein</topology>
    </subcellularLocation>
</comment>
<evidence type="ECO:0000256" key="2">
    <source>
        <dbReference type="ARBA" id="ARBA00005779"/>
    </source>
</evidence>
<keyword evidence="4 7" id="KW-0812">Transmembrane</keyword>
<proteinExistence type="inferred from homology"/>
<evidence type="ECO:0000256" key="7">
    <source>
        <dbReference type="SAM" id="Phobius"/>
    </source>
</evidence>
<evidence type="ECO:0000256" key="5">
    <source>
        <dbReference type="ARBA" id="ARBA00022989"/>
    </source>
</evidence>
<name>A0A0D5NFV9_9BACL</name>
<feature type="transmembrane region" description="Helical" evidence="7">
    <location>
        <begin position="42"/>
        <end position="64"/>
    </location>
</feature>
<keyword evidence="5 7" id="KW-1133">Transmembrane helix</keyword>
<dbReference type="PATRIC" id="fig|1126833.4.peg.772"/>